<organism evidence="5 6">
    <name type="scientific">Methylomonas rapida</name>
    <dbReference type="NCBI Taxonomy" id="2963939"/>
    <lineage>
        <taxon>Bacteria</taxon>
        <taxon>Pseudomonadati</taxon>
        <taxon>Pseudomonadota</taxon>
        <taxon>Gammaproteobacteria</taxon>
        <taxon>Methylococcales</taxon>
        <taxon>Methylococcaceae</taxon>
        <taxon>Methylomonas</taxon>
    </lineage>
</organism>
<name>A0ABY7GMF0_9GAMM</name>
<sequence>MEIRQQEAVLVSQFVDVWEGRLTLAAEQIRSLFGFLGQDERERAQTFKLPQMRDRYIAVRGMLRQTLAGYLDVAPESLRFEVNEYGKPSLLCGSLHFNLSHSADVLMIAVANFADIGIDVETIKMRPSLDSLAERCFSANELTGWRQLPQDQKLQCFYRLWTKKEAFVKAVGRGIALGLELCEFELEVGGQLLAIPPDYGPVLAWQVTELAVSPEIGGALVTKRCPFGLSRRNIVIS</sequence>
<dbReference type="Pfam" id="PF01648">
    <property type="entry name" value="ACPS"/>
    <property type="match status" value="1"/>
</dbReference>
<evidence type="ECO:0000256" key="2">
    <source>
        <dbReference type="ARBA" id="ARBA00022679"/>
    </source>
</evidence>
<dbReference type="Gene3D" id="3.90.470.20">
    <property type="entry name" value="4'-phosphopantetheinyl transferase domain"/>
    <property type="match status" value="1"/>
</dbReference>
<dbReference type="PANTHER" id="PTHR12215:SF10">
    <property type="entry name" value="L-AMINOADIPATE-SEMIALDEHYDE DEHYDROGENASE-PHOSPHOPANTETHEINYL TRANSFERASE"/>
    <property type="match status" value="1"/>
</dbReference>
<feature type="domain" description="4'-phosphopantetheinyl transferase" evidence="3">
    <location>
        <begin position="116"/>
        <end position="194"/>
    </location>
</feature>
<proteinExistence type="inferred from homology"/>
<dbReference type="InterPro" id="IPR055066">
    <property type="entry name" value="AASDHPPT_N"/>
</dbReference>
<evidence type="ECO:0000259" key="4">
    <source>
        <dbReference type="Pfam" id="PF22624"/>
    </source>
</evidence>
<dbReference type="Pfam" id="PF22624">
    <property type="entry name" value="AASDHPPT_N"/>
    <property type="match status" value="1"/>
</dbReference>
<evidence type="ECO:0000256" key="1">
    <source>
        <dbReference type="ARBA" id="ARBA00010990"/>
    </source>
</evidence>
<dbReference type="GO" id="GO:0016740">
    <property type="term" value="F:transferase activity"/>
    <property type="evidence" value="ECO:0007669"/>
    <property type="project" value="UniProtKB-KW"/>
</dbReference>
<gene>
    <name evidence="5" type="ORF">NM686_003910</name>
</gene>
<reference evidence="5" key="1">
    <citation type="submission" date="2022-11" db="EMBL/GenBank/DDBJ databases">
        <title>Methylomonas rapida sp. nov., Carotenoid-Producing Obligate Methanotrophs with High Growth Characteristics and Biotechnological Potential.</title>
        <authorList>
            <person name="Tikhonova E.N."/>
            <person name="Suleimanov R.Z."/>
            <person name="Miroshnikov K."/>
            <person name="Oshkin I.Y."/>
            <person name="Belova S.E."/>
            <person name="Danilova O.V."/>
            <person name="Ashikhmin A."/>
            <person name="Konopkin A."/>
            <person name="But S.Y."/>
            <person name="Khmelenina V.N."/>
            <person name="Kuznetsov N."/>
            <person name="Pimenov N.V."/>
            <person name="Dedysh S.N."/>
        </authorList>
    </citation>
    <scope>NUCLEOTIDE SEQUENCE</scope>
    <source>
        <strain evidence="5">MP1</strain>
    </source>
</reference>
<feature type="domain" description="4'-phosphopantetheinyl transferase N-terminal" evidence="4">
    <location>
        <begin position="27"/>
        <end position="109"/>
    </location>
</feature>
<dbReference type="InterPro" id="IPR050559">
    <property type="entry name" value="P-Pant_transferase_sf"/>
</dbReference>
<accession>A0ABY7GMF0</accession>
<dbReference type="SUPFAM" id="SSF56214">
    <property type="entry name" value="4'-phosphopantetheinyl transferase"/>
    <property type="match status" value="2"/>
</dbReference>
<keyword evidence="6" id="KW-1185">Reference proteome</keyword>
<dbReference type="PANTHER" id="PTHR12215">
    <property type="entry name" value="PHOSPHOPANTETHEINE TRANSFERASE"/>
    <property type="match status" value="1"/>
</dbReference>
<dbReference type="RefSeq" id="WP_255186580.1">
    <property type="nucleotide sequence ID" value="NZ_CP113517.1"/>
</dbReference>
<evidence type="ECO:0000313" key="5">
    <source>
        <dbReference type="EMBL" id="WAR45671.1"/>
    </source>
</evidence>
<comment type="similarity">
    <text evidence="1">Belongs to the P-Pant transferase superfamily. Gsp/Sfp/HetI/AcpT family.</text>
</comment>
<protein>
    <submittedName>
        <fullName evidence="5">4'-phosphopantetheinyl transferase superfamily protein</fullName>
    </submittedName>
</protein>
<keyword evidence="2 5" id="KW-0808">Transferase</keyword>
<dbReference type="EMBL" id="CP113517">
    <property type="protein sequence ID" value="WAR45671.1"/>
    <property type="molecule type" value="Genomic_DNA"/>
</dbReference>
<dbReference type="InterPro" id="IPR037143">
    <property type="entry name" value="4-PPantetheinyl_Trfase_dom_sf"/>
</dbReference>
<dbReference type="Proteomes" id="UP001162780">
    <property type="component" value="Chromosome"/>
</dbReference>
<evidence type="ECO:0000313" key="6">
    <source>
        <dbReference type="Proteomes" id="UP001162780"/>
    </source>
</evidence>
<evidence type="ECO:0000259" key="3">
    <source>
        <dbReference type="Pfam" id="PF01648"/>
    </source>
</evidence>
<dbReference type="InterPro" id="IPR008278">
    <property type="entry name" value="4-PPantetheinyl_Trfase_dom"/>
</dbReference>